<reference evidence="1 2" key="1">
    <citation type="submission" date="2015-04" db="EMBL/GenBank/DDBJ databases">
        <title>Whole genome shotgun sequence of Sphingomonas changbaiensis NBRC 104936.</title>
        <authorList>
            <person name="Katano-Makiyama Y."/>
            <person name="Hosoyama A."/>
            <person name="Hashimoto M."/>
            <person name="Noguchi M."/>
            <person name="Tsuchikane K."/>
            <person name="Ohji S."/>
            <person name="Yamazoe A."/>
            <person name="Ichikawa N."/>
            <person name="Kimura A."/>
            <person name="Fujita N."/>
        </authorList>
    </citation>
    <scope>NUCLEOTIDE SEQUENCE [LARGE SCALE GENOMIC DNA]</scope>
    <source>
        <strain evidence="1 2">NBRC 104936</strain>
    </source>
</reference>
<dbReference type="RefSeq" id="WP_046347263.1">
    <property type="nucleotide sequence ID" value="NZ_BBWU01000015.1"/>
</dbReference>
<name>A0A0E9MLZ3_9SPHN</name>
<sequence>MAEADLHGCFETLSSIIGGKKDIVGADVLRFQPRLLGVIAKVEDRYRSIKQEEKRLIARKSKLSISWFSRRMAKLARYADALLEVLALSRAIGDGFAWTFYEGDRDLIAEHLKQQPQLLLPPKLGAVGERLTLENMQGLDGKLLIYHGTTSFLRLGDITFIDLATARVACIGEIKTRRQDENTIQISMTLIAGDRESFPKPPANKVSPKRTRLEPMVLTPAMQSRLKRQRDRMGEAVSRARASTTTRVNARHNGFYYEALEAVVARSHARGFEWEQAGKGMLLGALRMSQTSRLSDRYLPRKETPVNELLTGVESRALSLVKSDSPDNSMIVGSIGSSKDELRVSFDTLPFAQWPIDTQVLGDILFGRVLVVSLFNPGHIWSALRERGFEVSLDQRGAFRTAKRRKGKKEERLEHIGYFTNLIQRSLMTEESVLAMIDQLIDMSHDQLKAKGEPVRVEFAPRIVRWGRRG</sequence>
<organism evidence="1 2">
    <name type="scientific">Sphingomonas changbaiensis NBRC 104936</name>
    <dbReference type="NCBI Taxonomy" id="1219043"/>
    <lineage>
        <taxon>Bacteria</taxon>
        <taxon>Pseudomonadati</taxon>
        <taxon>Pseudomonadota</taxon>
        <taxon>Alphaproteobacteria</taxon>
        <taxon>Sphingomonadales</taxon>
        <taxon>Sphingomonadaceae</taxon>
        <taxon>Sphingomonas</taxon>
    </lineage>
</organism>
<proteinExistence type="predicted"/>
<comment type="caution">
    <text evidence="1">The sequence shown here is derived from an EMBL/GenBank/DDBJ whole genome shotgun (WGS) entry which is preliminary data.</text>
</comment>
<evidence type="ECO:0000313" key="2">
    <source>
        <dbReference type="Proteomes" id="UP000033202"/>
    </source>
</evidence>
<dbReference type="Proteomes" id="UP000033202">
    <property type="component" value="Unassembled WGS sequence"/>
</dbReference>
<evidence type="ECO:0000313" key="1">
    <source>
        <dbReference type="EMBL" id="GAO38421.1"/>
    </source>
</evidence>
<dbReference type="AlphaFoldDB" id="A0A0E9MLZ3"/>
<accession>A0A0E9MLZ3</accession>
<keyword evidence="2" id="KW-1185">Reference proteome</keyword>
<dbReference type="EMBL" id="BBWU01000015">
    <property type="protein sequence ID" value="GAO38421.1"/>
    <property type="molecule type" value="Genomic_DNA"/>
</dbReference>
<protein>
    <submittedName>
        <fullName evidence="1">Uncharacterized protein</fullName>
    </submittedName>
</protein>
<dbReference type="OrthoDB" id="7605150at2"/>
<gene>
    <name evidence="1" type="ORF">SCH01S_15_00460</name>
</gene>